<evidence type="ECO:0000313" key="4">
    <source>
        <dbReference type="Proteomes" id="UP000734511"/>
    </source>
</evidence>
<dbReference type="RefSeq" id="WP_167982293.1">
    <property type="nucleotide sequence ID" value="NZ_JAATEJ010000004.1"/>
</dbReference>
<dbReference type="SUPFAM" id="SSF54427">
    <property type="entry name" value="NTF2-like"/>
    <property type="match status" value="1"/>
</dbReference>
<feature type="region of interest" description="Disordered" evidence="1">
    <location>
        <begin position="142"/>
        <end position="162"/>
    </location>
</feature>
<dbReference type="Pfam" id="PF12680">
    <property type="entry name" value="SnoaL_2"/>
    <property type="match status" value="1"/>
</dbReference>
<dbReference type="Proteomes" id="UP000734511">
    <property type="component" value="Unassembled WGS sequence"/>
</dbReference>
<protein>
    <submittedName>
        <fullName evidence="3">SnoaL-like domain-containing protein</fullName>
    </submittedName>
</protein>
<keyword evidence="4" id="KW-1185">Reference proteome</keyword>
<sequence>MYHAIVRRNLRKSFAEVNRGNYPAIVRQFTPTAEHWFSGAHALAGGRHDTRRIQEWYDRLAELLPDLRFELTKVAAKGWPWDTVAFVEWVDHLTDREGNHYSNQGVHVLRIKWGRITELHIYCDTALLADVLGTLAAQGVSQASAPPVGEPGPFRGAVAPAR</sequence>
<dbReference type="InterPro" id="IPR037401">
    <property type="entry name" value="SnoaL-like"/>
</dbReference>
<accession>A0ABX0ZP82</accession>
<evidence type="ECO:0000313" key="3">
    <source>
        <dbReference type="EMBL" id="NJP43453.1"/>
    </source>
</evidence>
<proteinExistence type="predicted"/>
<reference evidence="3 4" key="1">
    <citation type="submission" date="2020-03" db="EMBL/GenBank/DDBJ databases">
        <title>WGS of actinomycetes isolated from Thailand.</title>
        <authorList>
            <person name="Thawai C."/>
        </authorList>
    </citation>
    <scope>NUCLEOTIDE SEQUENCE [LARGE SCALE GENOMIC DNA]</scope>
    <source>
        <strain evidence="3 4">PRB2-1</strain>
    </source>
</reference>
<evidence type="ECO:0000259" key="2">
    <source>
        <dbReference type="Pfam" id="PF12680"/>
    </source>
</evidence>
<evidence type="ECO:0000256" key="1">
    <source>
        <dbReference type="SAM" id="MobiDB-lite"/>
    </source>
</evidence>
<dbReference type="EMBL" id="JAATEJ010000004">
    <property type="protein sequence ID" value="NJP43453.1"/>
    <property type="molecule type" value="Genomic_DNA"/>
</dbReference>
<name>A0ABX0ZP82_9ACTN</name>
<gene>
    <name evidence="3" type="ORF">HCN08_08580</name>
</gene>
<comment type="caution">
    <text evidence="3">The sequence shown here is derived from an EMBL/GenBank/DDBJ whole genome shotgun (WGS) entry which is preliminary data.</text>
</comment>
<dbReference type="InterPro" id="IPR032710">
    <property type="entry name" value="NTF2-like_dom_sf"/>
</dbReference>
<feature type="domain" description="SnoaL-like" evidence="2">
    <location>
        <begin position="11"/>
        <end position="118"/>
    </location>
</feature>
<dbReference type="Gene3D" id="3.10.450.50">
    <property type="match status" value="1"/>
</dbReference>
<organism evidence="3 4">
    <name type="scientific">Actinacidiphila epipremni</name>
    <dbReference type="NCBI Taxonomy" id="2053013"/>
    <lineage>
        <taxon>Bacteria</taxon>
        <taxon>Bacillati</taxon>
        <taxon>Actinomycetota</taxon>
        <taxon>Actinomycetes</taxon>
        <taxon>Kitasatosporales</taxon>
        <taxon>Streptomycetaceae</taxon>
        <taxon>Actinacidiphila</taxon>
    </lineage>
</organism>